<name>A0A2S4S282_CITAM</name>
<accession>A0A2S4S282</accession>
<reference evidence="1 2" key="1">
    <citation type="submission" date="2018-01" db="EMBL/GenBank/DDBJ databases">
        <title>Complete genome sequences of 14 Citrobacter spp. isolated from plant in Canada.</title>
        <authorList>
            <person name="Bhandare S.G."/>
            <person name="Colavecchio A."/>
            <person name="Jeukens J."/>
            <person name="Emond-Rheault J.-G."/>
            <person name="Freschi L."/>
            <person name="Hamel J."/>
            <person name="Kukavica-Ibrulj I."/>
            <person name="Levesque R."/>
            <person name="Goodridge L."/>
        </authorList>
    </citation>
    <scope>NUCLEOTIDE SEQUENCE [LARGE SCALE GENOMIC DNA]</scope>
    <source>
        <strain evidence="1 2">S1285</strain>
    </source>
</reference>
<dbReference type="AlphaFoldDB" id="A0A2S4S282"/>
<gene>
    <name evidence="1" type="ORF">C3430_02310</name>
</gene>
<comment type="caution">
    <text evidence="1">The sequence shown here is derived from an EMBL/GenBank/DDBJ whole genome shotgun (WGS) entry which is preliminary data.</text>
</comment>
<dbReference type="RefSeq" id="WP_103774867.1">
    <property type="nucleotide sequence ID" value="NZ_PQLX01000001.1"/>
</dbReference>
<organism evidence="1 2">
    <name type="scientific">Citrobacter amalonaticus</name>
    <dbReference type="NCBI Taxonomy" id="35703"/>
    <lineage>
        <taxon>Bacteria</taxon>
        <taxon>Pseudomonadati</taxon>
        <taxon>Pseudomonadota</taxon>
        <taxon>Gammaproteobacteria</taxon>
        <taxon>Enterobacterales</taxon>
        <taxon>Enterobacteriaceae</taxon>
        <taxon>Citrobacter</taxon>
    </lineage>
</organism>
<evidence type="ECO:0000313" key="1">
    <source>
        <dbReference type="EMBL" id="POU67942.1"/>
    </source>
</evidence>
<proteinExistence type="predicted"/>
<dbReference type="Proteomes" id="UP000237003">
    <property type="component" value="Unassembled WGS sequence"/>
</dbReference>
<sequence length="396" mass="44734">MLIYKDEVTNNWDNVASVSAVAILSNNNTTNYGTLFLNENHRLPVTVLLSFQLKNTSLSGPTEQEIEDALTFINYVDESEIADLSFYTENSEDFDSTYNMYYYQDAESVSRKATPNTAYQYEISYQIVPVANIMVGERYRLAIKLVATKSDGSTFTFNSGSGASSVQAEYDLNFVPEKVYLKPVDGAVSTLSYHYLKWQEAKNIPSMFTKYGNPDFNNLTADLYHITIDPAFIDGFSFHFNDFFEISGFKVLSTSECSNSWFLPSYHTNKKESVEFNDFLELIFWTYENKYRGDINNIMLTNKGINNGTTIASIIIINKDGYCKYAGYVTVTEDIPAPDYNFTLVHTATDFQHTGDTRATFGDSQYTVPLIDNYGNNIKVTVGINSDASAFIQEVN</sequence>
<evidence type="ECO:0000313" key="2">
    <source>
        <dbReference type="Proteomes" id="UP000237003"/>
    </source>
</evidence>
<protein>
    <submittedName>
        <fullName evidence="1">Uncharacterized protein</fullName>
    </submittedName>
</protein>
<dbReference type="EMBL" id="PQLX01000001">
    <property type="protein sequence ID" value="POU67942.1"/>
    <property type="molecule type" value="Genomic_DNA"/>
</dbReference>